<evidence type="ECO:0000313" key="4">
    <source>
        <dbReference type="EnsemblProtists" id="EKX38024"/>
    </source>
</evidence>
<dbReference type="RefSeq" id="XP_005825004.1">
    <property type="nucleotide sequence ID" value="XM_005824947.1"/>
</dbReference>
<evidence type="ECO:0000256" key="2">
    <source>
        <dbReference type="SAM" id="MobiDB-lite"/>
    </source>
</evidence>
<keyword evidence="5" id="KW-1185">Reference proteome</keyword>
<feature type="coiled-coil region" evidence="1">
    <location>
        <begin position="294"/>
        <end position="335"/>
    </location>
</feature>
<accession>L1IQ64</accession>
<dbReference type="EnsemblProtists" id="EKX38024">
    <property type="protein sequence ID" value="EKX38024"/>
    <property type="gene ID" value="GUITHDRAFT_115787"/>
</dbReference>
<dbReference type="GeneID" id="17294811"/>
<gene>
    <name evidence="3" type="ORF">GUITHDRAFT_115787</name>
</gene>
<name>L1IQ64_GUITC</name>
<reference evidence="3 5" key="1">
    <citation type="journal article" date="2012" name="Nature">
        <title>Algal genomes reveal evolutionary mosaicism and the fate of nucleomorphs.</title>
        <authorList>
            <consortium name="DOE Joint Genome Institute"/>
            <person name="Curtis B.A."/>
            <person name="Tanifuji G."/>
            <person name="Burki F."/>
            <person name="Gruber A."/>
            <person name="Irimia M."/>
            <person name="Maruyama S."/>
            <person name="Arias M.C."/>
            <person name="Ball S.G."/>
            <person name="Gile G.H."/>
            <person name="Hirakawa Y."/>
            <person name="Hopkins J.F."/>
            <person name="Kuo A."/>
            <person name="Rensing S.A."/>
            <person name="Schmutz J."/>
            <person name="Symeonidi A."/>
            <person name="Elias M."/>
            <person name="Eveleigh R.J."/>
            <person name="Herman E.K."/>
            <person name="Klute M.J."/>
            <person name="Nakayama T."/>
            <person name="Obornik M."/>
            <person name="Reyes-Prieto A."/>
            <person name="Armbrust E.V."/>
            <person name="Aves S.J."/>
            <person name="Beiko R.G."/>
            <person name="Coutinho P."/>
            <person name="Dacks J.B."/>
            <person name="Durnford D.G."/>
            <person name="Fast N.M."/>
            <person name="Green B.R."/>
            <person name="Grisdale C.J."/>
            <person name="Hempel F."/>
            <person name="Henrissat B."/>
            <person name="Hoppner M.P."/>
            <person name="Ishida K."/>
            <person name="Kim E."/>
            <person name="Koreny L."/>
            <person name="Kroth P.G."/>
            <person name="Liu Y."/>
            <person name="Malik S.B."/>
            <person name="Maier U.G."/>
            <person name="McRose D."/>
            <person name="Mock T."/>
            <person name="Neilson J.A."/>
            <person name="Onodera N.T."/>
            <person name="Poole A.M."/>
            <person name="Pritham E.J."/>
            <person name="Richards T.A."/>
            <person name="Rocap G."/>
            <person name="Roy S.W."/>
            <person name="Sarai C."/>
            <person name="Schaack S."/>
            <person name="Shirato S."/>
            <person name="Slamovits C.H."/>
            <person name="Spencer D.F."/>
            <person name="Suzuki S."/>
            <person name="Worden A.Z."/>
            <person name="Zauner S."/>
            <person name="Barry K."/>
            <person name="Bell C."/>
            <person name="Bharti A.K."/>
            <person name="Crow J.A."/>
            <person name="Grimwood J."/>
            <person name="Kramer R."/>
            <person name="Lindquist E."/>
            <person name="Lucas S."/>
            <person name="Salamov A."/>
            <person name="McFadden G.I."/>
            <person name="Lane C.E."/>
            <person name="Keeling P.J."/>
            <person name="Gray M.W."/>
            <person name="Grigoriev I.V."/>
            <person name="Archibald J.M."/>
        </authorList>
    </citation>
    <scope>NUCLEOTIDE SEQUENCE</scope>
    <source>
        <strain evidence="3 5">CCMP2712</strain>
    </source>
</reference>
<dbReference type="AlphaFoldDB" id="L1IQ64"/>
<sequence length="381" mass="43292">MTWASCVLDQLRSRNAYERSISSITSECRRLQEDLWHVRSAKIALERQTLTAAASSSLHGGDLSGLLSDTPVAPHLRSQLGDALHAMLQSSRSSPHRAVDPLMISAIEEVIARSLKVRGEAADRKEEANEEGKRDELRVADMESCFAAFVCRTLIVQDGDFELSRMQRLLNEFRELVANACYGTISTRVERSESEETPRDEQDPSGMGEASLDPVEEMAMRKARRSVARHVLELHQKLYTSEILLGEKHQEVVLCYQKMAERAKDFSSLQAQLTQLRSQQHKALVEARESKKWCSTLEEENLGLKKKIGKQEEDMRNLEASLLSLQRQLERSDVQLDHAVEGEKGARGRVEEVEKFYRQQLVLLGMDVKCAEQEQEQEREQ</sequence>
<dbReference type="KEGG" id="gtt:GUITHDRAFT_115787"/>
<feature type="region of interest" description="Disordered" evidence="2">
    <location>
        <begin position="188"/>
        <end position="212"/>
    </location>
</feature>
<evidence type="ECO:0000256" key="1">
    <source>
        <dbReference type="SAM" id="Coils"/>
    </source>
</evidence>
<dbReference type="EMBL" id="JH993052">
    <property type="protein sequence ID" value="EKX38024.1"/>
    <property type="molecule type" value="Genomic_DNA"/>
</dbReference>
<evidence type="ECO:0000313" key="3">
    <source>
        <dbReference type="EMBL" id="EKX38024.1"/>
    </source>
</evidence>
<dbReference type="HOGENOM" id="CLU_726575_0_0_1"/>
<feature type="compositionally biased region" description="Basic and acidic residues" evidence="2">
    <location>
        <begin position="188"/>
        <end position="202"/>
    </location>
</feature>
<reference evidence="5" key="2">
    <citation type="submission" date="2012-11" db="EMBL/GenBank/DDBJ databases">
        <authorList>
            <person name="Kuo A."/>
            <person name="Curtis B.A."/>
            <person name="Tanifuji G."/>
            <person name="Burki F."/>
            <person name="Gruber A."/>
            <person name="Irimia M."/>
            <person name="Maruyama S."/>
            <person name="Arias M.C."/>
            <person name="Ball S.G."/>
            <person name="Gile G.H."/>
            <person name="Hirakawa Y."/>
            <person name="Hopkins J.F."/>
            <person name="Rensing S.A."/>
            <person name="Schmutz J."/>
            <person name="Symeonidi A."/>
            <person name="Elias M."/>
            <person name="Eveleigh R.J."/>
            <person name="Herman E.K."/>
            <person name="Klute M.J."/>
            <person name="Nakayama T."/>
            <person name="Obornik M."/>
            <person name="Reyes-Prieto A."/>
            <person name="Armbrust E.V."/>
            <person name="Aves S.J."/>
            <person name="Beiko R.G."/>
            <person name="Coutinho P."/>
            <person name="Dacks J.B."/>
            <person name="Durnford D.G."/>
            <person name="Fast N.M."/>
            <person name="Green B.R."/>
            <person name="Grisdale C."/>
            <person name="Hempe F."/>
            <person name="Henrissat B."/>
            <person name="Hoppner M.P."/>
            <person name="Ishida K.-I."/>
            <person name="Kim E."/>
            <person name="Koreny L."/>
            <person name="Kroth P.G."/>
            <person name="Liu Y."/>
            <person name="Malik S.-B."/>
            <person name="Maier U.G."/>
            <person name="McRose D."/>
            <person name="Mock T."/>
            <person name="Neilson J.A."/>
            <person name="Onodera N.T."/>
            <person name="Poole A.M."/>
            <person name="Pritham E.J."/>
            <person name="Richards T.A."/>
            <person name="Rocap G."/>
            <person name="Roy S.W."/>
            <person name="Sarai C."/>
            <person name="Schaack S."/>
            <person name="Shirato S."/>
            <person name="Slamovits C.H."/>
            <person name="Spencer D.F."/>
            <person name="Suzuki S."/>
            <person name="Worden A.Z."/>
            <person name="Zauner S."/>
            <person name="Barry K."/>
            <person name="Bell C."/>
            <person name="Bharti A.K."/>
            <person name="Crow J.A."/>
            <person name="Grimwood J."/>
            <person name="Kramer R."/>
            <person name="Lindquist E."/>
            <person name="Lucas S."/>
            <person name="Salamov A."/>
            <person name="McFadden G.I."/>
            <person name="Lane C.E."/>
            <person name="Keeling P.J."/>
            <person name="Gray M.W."/>
            <person name="Grigoriev I.V."/>
            <person name="Archibald J.M."/>
        </authorList>
    </citation>
    <scope>NUCLEOTIDE SEQUENCE</scope>
    <source>
        <strain evidence="5">CCMP2712</strain>
    </source>
</reference>
<protein>
    <submittedName>
        <fullName evidence="3 4">Uncharacterized protein</fullName>
    </submittedName>
</protein>
<dbReference type="Proteomes" id="UP000011087">
    <property type="component" value="Unassembled WGS sequence"/>
</dbReference>
<evidence type="ECO:0000313" key="5">
    <source>
        <dbReference type="Proteomes" id="UP000011087"/>
    </source>
</evidence>
<dbReference type="PaxDb" id="55529-EKX38024"/>
<organism evidence="3">
    <name type="scientific">Guillardia theta (strain CCMP2712)</name>
    <name type="common">Cryptophyte</name>
    <dbReference type="NCBI Taxonomy" id="905079"/>
    <lineage>
        <taxon>Eukaryota</taxon>
        <taxon>Cryptophyceae</taxon>
        <taxon>Pyrenomonadales</taxon>
        <taxon>Geminigeraceae</taxon>
        <taxon>Guillardia</taxon>
    </lineage>
</organism>
<reference evidence="4" key="3">
    <citation type="submission" date="2015-06" db="UniProtKB">
        <authorList>
            <consortium name="EnsemblProtists"/>
        </authorList>
    </citation>
    <scope>IDENTIFICATION</scope>
</reference>
<keyword evidence="1" id="KW-0175">Coiled coil</keyword>
<proteinExistence type="predicted"/>